<dbReference type="GO" id="GO:0016020">
    <property type="term" value="C:membrane"/>
    <property type="evidence" value="ECO:0007669"/>
    <property type="project" value="UniProtKB-UniRule"/>
</dbReference>
<evidence type="ECO:0000259" key="3">
    <source>
        <dbReference type="PROSITE" id="PS51123"/>
    </source>
</evidence>
<keyword evidence="2" id="KW-1133">Transmembrane helix</keyword>
<feature type="transmembrane region" description="Helical" evidence="2">
    <location>
        <begin position="192"/>
        <end position="212"/>
    </location>
</feature>
<dbReference type="AlphaFoldDB" id="A0A845SPD5"/>
<dbReference type="Gene3D" id="3.30.1330.60">
    <property type="entry name" value="OmpA-like domain"/>
    <property type="match status" value="1"/>
</dbReference>
<dbReference type="PANTHER" id="PTHR38033:SF1">
    <property type="entry name" value="DOTU FAMILY TYPE IV_VI SECRETION SYSTEM PROTEIN"/>
    <property type="match status" value="1"/>
</dbReference>
<evidence type="ECO:0000256" key="1">
    <source>
        <dbReference type="PROSITE-ProRule" id="PRU00473"/>
    </source>
</evidence>
<feature type="domain" description="OmpA-like" evidence="3">
    <location>
        <begin position="267"/>
        <end position="388"/>
    </location>
</feature>
<dbReference type="EMBL" id="WUBS01000012">
    <property type="protein sequence ID" value="NDL64388.1"/>
    <property type="molecule type" value="Genomic_DNA"/>
</dbReference>
<dbReference type="InterPro" id="IPR038522">
    <property type="entry name" value="T4/T6SS_DotU_sf"/>
</dbReference>
<keyword evidence="2" id="KW-0812">Transmembrane</keyword>
<dbReference type="RefSeq" id="WP_162367108.1">
    <property type="nucleotide sequence ID" value="NZ_WUBS01000012.1"/>
</dbReference>
<dbReference type="Pfam" id="PF09850">
    <property type="entry name" value="DotU"/>
    <property type="match status" value="1"/>
</dbReference>
<dbReference type="PROSITE" id="PS51123">
    <property type="entry name" value="OMPA_2"/>
    <property type="match status" value="1"/>
</dbReference>
<dbReference type="InterPro" id="IPR017732">
    <property type="entry name" value="T4/T6SS_DotU"/>
</dbReference>
<keyword evidence="5" id="KW-1185">Reference proteome</keyword>
<sequence length="394" mass="42998">MISRDRLRAAQPNQLLAAACPLLNAVAHFRLAPPPADAGALRLQMINEVRRFEQVCREDGQDYNVVIGARYCLCTSLDEAVALTDWGKSSIWAGNGLLVAFHNETNGGEKFFQLMATLLQQPQAHIDLLEVIYFCLLLGFGGRYRVMENGIYRLEILTQRLAQQIRGARGDYARSLGGPCPRRSAPRRPSRARLALPLCFLLCCILLCFLYIDLNSRLDAAAGRVQNMLFSLPLPKPSSPVGEFSLAELMQALAEDIAVSRVAVALQDERATITLLGGDLFASASARLDASYQPAIRLIARHLAFTTGAVTVRGHSDNQRIHGAAFTSNHALALARAETVARILRPALHQPGRVTVESAAGQAPLVPNTTPENRAINRRIDIIFTLAAAKSDSE</sequence>
<reference evidence="4 5" key="1">
    <citation type="submission" date="2019-12" db="EMBL/GenBank/DDBJ databases">
        <authorList>
            <person name="Lee S.D."/>
        </authorList>
    </citation>
    <scope>NUCLEOTIDE SEQUENCE [LARGE SCALE GENOMIC DNA]</scope>
    <source>
        <strain evidence="4 5">SAP-6</strain>
    </source>
</reference>
<evidence type="ECO:0000313" key="5">
    <source>
        <dbReference type="Proteomes" id="UP000461443"/>
    </source>
</evidence>
<dbReference type="Gene3D" id="1.25.40.590">
    <property type="entry name" value="Type IV / VI secretion system, DotU"/>
    <property type="match status" value="1"/>
</dbReference>
<dbReference type="NCBIfam" id="NF038228">
    <property type="entry name" value="IcmH_DotU_IVB"/>
    <property type="match status" value="1"/>
</dbReference>
<comment type="caution">
    <text evidence="4">The sequence shown here is derived from an EMBL/GenBank/DDBJ whole genome shotgun (WGS) entry which is preliminary data.</text>
</comment>
<dbReference type="PROSITE" id="PS51257">
    <property type="entry name" value="PROKAR_LIPOPROTEIN"/>
    <property type="match status" value="1"/>
</dbReference>
<evidence type="ECO:0000313" key="4">
    <source>
        <dbReference type="EMBL" id="NDL64388.1"/>
    </source>
</evidence>
<dbReference type="SUPFAM" id="SSF103088">
    <property type="entry name" value="OmpA-like"/>
    <property type="match status" value="1"/>
</dbReference>
<dbReference type="NCBIfam" id="TIGR03349">
    <property type="entry name" value="IV_VI_DotU"/>
    <property type="match status" value="1"/>
</dbReference>
<proteinExistence type="predicted"/>
<dbReference type="InterPro" id="IPR006665">
    <property type="entry name" value="OmpA-like"/>
</dbReference>
<dbReference type="PANTHER" id="PTHR38033">
    <property type="entry name" value="MEMBRANE PROTEIN-RELATED"/>
    <property type="match status" value="1"/>
</dbReference>
<reference evidence="4 5" key="2">
    <citation type="submission" date="2020-02" db="EMBL/GenBank/DDBJ databases">
        <title>The new genus of Enterobacteriales.</title>
        <authorList>
            <person name="Kim I.S."/>
        </authorList>
    </citation>
    <scope>NUCLEOTIDE SEQUENCE [LARGE SCALE GENOMIC DNA]</scope>
    <source>
        <strain evidence="4 5">SAP-6</strain>
    </source>
</reference>
<dbReference type="Proteomes" id="UP000461443">
    <property type="component" value="Unassembled WGS sequence"/>
</dbReference>
<organism evidence="4 5">
    <name type="scientific">Acerihabitans arboris</name>
    <dbReference type="NCBI Taxonomy" id="2691583"/>
    <lineage>
        <taxon>Bacteria</taxon>
        <taxon>Pseudomonadati</taxon>
        <taxon>Pseudomonadota</taxon>
        <taxon>Gammaproteobacteria</taxon>
        <taxon>Enterobacterales</taxon>
        <taxon>Pectobacteriaceae</taxon>
        <taxon>Acerihabitans</taxon>
    </lineage>
</organism>
<dbReference type="Pfam" id="PF00691">
    <property type="entry name" value="OmpA"/>
    <property type="match status" value="1"/>
</dbReference>
<name>A0A845SPD5_9GAMM</name>
<evidence type="ECO:0000256" key="2">
    <source>
        <dbReference type="SAM" id="Phobius"/>
    </source>
</evidence>
<accession>A0A845SPD5</accession>
<protein>
    <submittedName>
        <fullName evidence="4">OmpA family protein</fullName>
    </submittedName>
</protein>
<dbReference type="InterPro" id="IPR036737">
    <property type="entry name" value="OmpA-like_sf"/>
</dbReference>
<gene>
    <name evidence="4" type="ORF">GRH90_16775</name>
</gene>
<dbReference type="CDD" id="cd07185">
    <property type="entry name" value="OmpA_C-like"/>
    <property type="match status" value="1"/>
</dbReference>
<keyword evidence="1 2" id="KW-0472">Membrane</keyword>